<evidence type="ECO:0000256" key="1">
    <source>
        <dbReference type="SAM" id="SignalP"/>
    </source>
</evidence>
<feature type="signal peptide" evidence="1">
    <location>
        <begin position="1"/>
        <end position="24"/>
    </location>
</feature>
<accession>A0A2W0EPN1</accession>
<dbReference type="OrthoDB" id="7033629at2"/>
<comment type="caution">
    <text evidence="2">The sequence shown here is derived from an EMBL/GenBank/DDBJ whole genome shotgun (WGS) entry which is preliminary data.</text>
</comment>
<keyword evidence="1" id="KW-0732">Signal</keyword>
<name>A0A2W0EPN1_PSEJE</name>
<dbReference type="RefSeq" id="WP_110659537.1">
    <property type="nucleotide sequence ID" value="NZ_PDLL01000109.1"/>
</dbReference>
<protein>
    <submittedName>
        <fullName evidence="2">Uncharacterized protein</fullName>
    </submittedName>
</protein>
<proteinExistence type="predicted"/>
<evidence type="ECO:0000313" key="3">
    <source>
        <dbReference type="Proteomes" id="UP000247437"/>
    </source>
</evidence>
<reference evidence="2 3" key="1">
    <citation type="journal article" date="2018" name="Appl. Microbiol. Biotechnol.">
        <title>Characterization of the caprolactam degradation pathway in Pseudomonas jessenii using mass spectrometry-based proteomics.</title>
        <authorList>
            <person name="Otzen M."/>
            <person name="Palacio C."/>
            <person name="Janssen D.B."/>
        </authorList>
    </citation>
    <scope>NUCLEOTIDE SEQUENCE [LARGE SCALE GENOMIC DNA]</scope>
    <source>
        <strain evidence="2 3">GO3</strain>
    </source>
</reference>
<feature type="chain" id="PRO_5015915995" evidence="1">
    <location>
        <begin position="25"/>
        <end position="132"/>
    </location>
</feature>
<sequence length="132" mass="15928">MKFHDPRMVLFGLFAFAAVGSASATQMMTSTPALAPEVVAVQAPVQAAGNPWPTLSSIAGEHPGPLLAHDDRYWHDGHWHYRRDDWRRDDWHRDQWRREQARREAERRRDWERHQDRAMRHRYEDDHRYYRR</sequence>
<evidence type="ECO:0000313" key="2">
    <source>
        <dbReference type="EMBL" id="PYY70393.1"/>
    </source>
</evidence>
<gene>
    <name evidence="2" type="ORF">CRX42_11610</name>
</gene>
<dbReference type="AlphaFoldDB" id="A0A2W0EPN1"/>
<organism evidence="2 3">
    <name type="scientific">Pseudomonas jessenii</name>
    <dbReference type="NCBI Taxonomy" id="77298"/>
    <lineage>
        <taxon>Bacteria</taxon>
        <taxon>Pseudomonadati</taxon>
        <taxon>Pseudomonadota</taxon>
        <taxon>Gammaproteobacteria</taxon>
        <taxon>Pseudomonadales</taxon>
        <taxon>Pseudomonadaceae</taxon>
        <taxon>Pseudomonas</taxon>
    </lineage>
</organism>
<dbReference type="Proteomes" id="UP000247437">
    <property type="component" value="Unassembled WGS sequence"/>
</dbReference>
<dbReference type="EMBL" id="PDLL01000109">
    <property type="protein sequence ID" value="PYY70393.1"/>
    <property type="molecule type" value="Genomic_DNA"/>
</dbReference>